<comment type="caution">
    <text evidence="11">The sequence shown here is derived from an EMBL/GenBank/DDBJ whole genome shotgun (WGS) entry which is preliminary data.</text>
</comment>
<dbReference type="GO" id="GO:0046854">
    <property type="term" value="P:phosphatidylinositol phosphate biosynthetic process"/>
    <property type="evidence" value="ECO:0007669"/>
    <property type="project" value="InterPro"/>
</dbReference>
<name>A0A1T4KGH3_9GAMM</name>
<gene>
    <name evidence="9" type="primary">cysQ</name>
    <name evidence="11" type="ORF">BTE48_05555</name>
</gene>
<dbReference type="CDD" id="cd01638">
    <property type="entry name" value="CysQ"/>
    <property type="match status" value="1"/>
</dbReference>
<feature type="binding site" evidence="9 10">
    <location>
        <position position="93"/>
    </location>
    <ligand>
        <name>Mg(2+)</name>
        <dbReference type="ChEBI" id="CHEBI:18420"/>
        <label>2</label>
    </ligand>
</feature>
<reference evidence="11 12" key="1">
    <citation type="submission" date="2017-01" db="EMBL/GenBank/DDBJ databases">
        <title>Genome Sequencing of a Marine Spirillum, Oceanospirillum multiglobuliferum ATCC 33336, from Japan.</title>
        <authorList>
            <person name="Carney J.G."/>
            <person name="Trachtenberg A.M."/>
            <person name="Rheaume B.A."/>
            <person name="Linnane J.D."/>
            <person name="Pitts N.L."/>
            <person name="Mykles D.L."/>
            <person name="Maclea K.S."/>
        </authorList>
    </citation>
    <scope>NUCLEOTIDE SEQUENCE [LARGE SCALE GENOMIC DNA]</scope>
    <source>
        <strain evidence="11 12">ATCC 33336</strain>
    </source>
</reference>
<dbReference type="GO" id="GO:0000103">
    <property type="term" value="P:sulfate assimilation"/>
    <property type="evidence" value="ECO:0007669"/>
    <property type="project" value="TreeGrafter"/>
</dbReference>
<evidence type="ECO:0000313" key="11">
    <source>
        <dbReference type="EMBL" id="OPX56025.1"/>
    </source>
</evidence>
<dbReference type="FunFam" id="3.30.540.10:FF:000007">
    <property type="entry name" value="3'(2'),5'-bisphosphate nucleotidase CysQ"/>
    <property type="match status" value="1"/>
</dbReference>
<feature type="binding site" evidence="10">
    <location>
        <position position="95"/>
    </location>
    <ligand>
        <name>Mg(2+)</name>
        <dbReference type="ChEBI" id="CHEBI:18420"/>
        <label>1</label>
        <note>catalytic</note>
    </ligand>
</feature>
<dbReference type="EC" id="3.1.3.7" evidence="9"/>
<dbReference type="PROSITE" id="PS00629">
    <property type="entry name" value="IMP_1"/>
    <property type="match status" value="1"/>
</dbReference>
<keyword evidence="4 9" id="KW-0997">Cell inner membrane</keyword>
<dbReference type="InterPro" id="IPR020550">
    <property type="entry name" value="Inositol_monophosphatase_CS"/>
</dbReference>
<dbReference type="Pfam" id="PF00459">
    <property type="entry name" value="Inositol_P"/>
    <property type="match status" value="1"/>
</dbReference>
<feature type="binding site" evidence="9">
    <location>
        <position position="95"/>
    </location>
    <ligand>
        <name>Mg(2+)</name>
        <dbReference type="ChEBI" id="CHEBI:18420"/>
        <label>1</label>
    </ligand>
</feature>
<dbReference type="PANTHER" id="PTHR43028">
    <property type="entry name" value="3'(2'),5'-BISPHOSPHATE NUCLEOTIDASE 1"/>
    <property type="match status" value="1"/>
</dbReference>
<dbReference type="PANTHER" id="PTHR43028:SF5">
    <property type="entry name" value="3'(2'),5'-BISPHOSPHATE NUCLEOTIDASE 1"/>
    <property type="match status" value="1"/>
</dbReference>
<dbReference type="GO" id="GO:0008441">
    <property type="term" value="F:3'(2'),5'-bisphosphate nucleotidase activity"/>
    <property type="evidence" value="ECO:0007669"/>
    <property type="project" value="UniProtKB-UniRule"/>
</dbReference>
<dbReference type="PROSITE" id="PS00630">
    <property type="entry name" value="IMP_2"/>
    <property type="match status" value="1"/>
</dbReference>
<dbReference type="InterPro" id="IPR000760">
    <property type="entry name" value="Inositol_monophosphatase-like"/>
</dbReference>
<protein>
    <recommendedName>
        <fullName evidence="9">3'(2'),5'-bisphosphate nucleotidase CysQ</fullName>
        <ecNumber evidence="9">3.1.3.7</ecNumber>
    </recommendedName>
    <alternativeName>
        <fullName evidence="9">3'(2'),5-bisphosphonucleoside 3'(2')-phosphohydrolase</fullName>
    </alternativeName>
    <alternativeName>
        <fullName evidence="9">3'-phosphoadenosine 5'-phosphate phosphatase</fullName>
        <shortName evidence="9">PAP phosphatase</shortName>
    </alternativeName>
</protein>
<dbReference type="GO" id="GO:0005886">
    <property type="term" value="C:plasma membrane"/>
    <property type="evidence" value="ECO:0007669"/>
    <property type="project" value="UniProtKB-SubCell"/>
</dbReference>
<dbReference type="OrthoDB" id="9785695at2"/>
<keyword evidence="12" id="KW-1185">Reference proteome</keyword>
<comment type="similarity">
    <text evidence="2 9">Belongs to the inositol monophosphatase superfamily. CysQ family.</text>
</comment>
<dbReference type="Gene3D" id="3.40.190.80">
    <property type="match status" value="1"/>
</dbReference>
<comment type="function">
    <text evidence="9">Converts adenosine-3',5'-bisphosphate (PAP) to AMP.</text>
</comment>
<dbReference type="Proteomes" id="UP000191418">
    <property type="component" value="Unassembled WGS sequence"/>
</dbReference>
<dbReference type="HAMAP" id="MF_02095">
    <property type="entry name" value="CysQ"/>
    <property type="match status" value="1"/>
</dbReference>
<feature type="binding site" evidence="9">
    <location>
        <position position="96"/>
    </location>
    <ligand>
        <name>Mg(2+)</name>
        <dbReference type="ChEBI" id="CHEBI:18420"/>
        <label>2</label>
    </ligand>
</feature>
<comment type="subcellular location">
    <subcellularLocation>
        <location evidence="9">Cell inner membrane</location>
        <topology evidence="9">Peripheral membrane protein</topology>
        <orientation evidence="9">Cytoplasmic side</orientation>
    </subcellularLocation>
</comment>
<keyword evidence="3 9" id="KW-1003">Cell membrane</keyword>
<feature type="binding site" evidence="9">
    <location>
        <position position="220"/>
    </location>
    <ligand>
        <name>substrate</name>
    </ligand>
</feature>
<feature type="binding site" evidence="9">
    <location>
        <begin position="95"/>
        <end position="98"/>
    </location>
    <ligand>
        <name>substrate</name>
    </ligand>
</feature>
<dbReference type="InterPro" id="IPR020583">
    <property type="entry name" value="Inositol_monoP_metal-BS"/>
</dbReference>
<comment type="catalytic activity">
    <reaction evidence="1 9">
        <text>adenosine 3',5'-bisphosphate + H2O = AMP + phosphate</text>
        <dbReference type="Rhea" id="RHEA:10040"/>
        <dbReference type="ChEBI" id="CHEBI:15377"/>
        <dbReference type="ChEBI" id="CHEBI:43474"/>
        <dbReference type="ChEBI" id="CHEBI:58343"/>
        <dbReference type="ChEBI" id="CHEBI:456215"/>
        <dbReference type="EC" id="3.1.3.7"/>
    </reaction>
</comment>
<accession>A0A1T4KGH3</accession>
<evidence type="ECO:0000256" key="6">
    <source>
        <dbReference type="ARBA" id="ARBA00022801"/>
    </source>
</evidence>
<keyword evidence="6 9" id="KW-0378">Hydrolase</keyword>
<proteinExistence type="inferred from homology"/>
<keyword evidence="8 9" id="KW-0472">Membrane</keyword>
<dbReference type="SUPFAM" id="SSF56655">
    <property type="entry name" value="Carbohydrate phosphatase"/>
    <property type="match status" value="1"/>
</dbReference>
<keyword evidence="5 9" id="KW-0479">Metal-binding</keyword>
<feature type="binding site" evidence="9 10">
    <location>
        <position position="220"/>
    </location>
    <ligand>
        <name>Mg(2+)</name>
        <dbReference type="ChEBI" id="CHEBI:18420"/>
        <label>2</label>
    </ligand>
</feature>
<dbReference type="InterPro" id="IPR006240">
    <property type="entry name" value="CysQ"/>
</dbReference>
<dbReference type="NCBIfam" id="TIGR01331">
    <property type="entry name" value="bisphos_cysQ"/>
    <property type="match status" value="1"/>
</dbReference>
<evidence type="ECO:0000256" key="9">
    <source>
        <dbReference type="HAMAP-Rule" id="MF_02095"/>
    </source>
</evidence>
<feature type="binding site" evidence="10">
    <location>
        <position position="96"/>
    </location>
    <ligand>
        <name>Mg(2+)</name>
        <dbReference type="ChEBI" id="CHEBI:18420"/>
        <label>1</label>
        <note>catalytic</note>
    </ligand>
</feature>
<dbReference type="STRING" id="64969.SAMN02745127_00071"/>
<dbReference type="InterPro" id="IPR050725">
    <property type="entry name" value="CysQ/Inositol_MonoPase"/>
</dbReference>
<dbReference type="RefSeq" id="WP_078743703.1">
    <property type="nucleotide sequence ID" value="NZ_FUXG01000001.1"/>
</dbReference>
<feature type="binding site" evidence="9">
    <location>
        <position position="93"/>
    </location>
    <ligand>
        <name>Mg(2+)</name>
        <dbReference type="ChEBI" id="CHEBI:18420"/>
        <label>1</label>
    </ligand>
</feature>
<dbReference type="GO" id="GO:0000287">
    <property type="term" value="F:magnesium ion binding"/>
    <property type="evidence" value="ECO:0007669"/>
    <property type="project" value="UniProtKB-UniRule"/>
</dbReference>
<keyword evidence="7 9" id="KW-0460">Magnesium</keyword>
<dbReference type="GO" id="GO:0050427">
    <property type="term" value="P:3'-phosphoadenosine 5'-phosphosulfate metabolic process"/>
    <property type="evidence" value="ECO:0007669"/>
    <property type="project" value="TreeGrafter"/>
</dbReference>
<feature type="binding site" evidence="9">
    <location>
        <position position="73"/>
    </location>
    <ligand>
        <name>substrate</name>
    </ligand>
</feature>
<evidence type="ECO:0000313" key="12">
    <source>
        <dbReference type="Proteomes" id="UP000191418"/>
    </source>
</evidence>
<evidence type="ECO:0000256" key="8">
    <source>
        <dbReference type="ARBA" id="ARBA00023136"/>
    </source>
</evidence>
<feature type="binding site" evidence="9">
    <location>
        <position position="73"/>
    </location>
    <ligand>
        <name>Mg(2+)</name>
        <dbReference type="ChEBI" id="CHEBI:18420"/>
        <label>1</label>
    </ligand>
</feature>
<evidence type="ECO:0000256" key="1">
    <source>
        <dbReference type="ARBA" id="ARBA00001625"/>
    </source>
</evidence>
<evidence type="ECO:0000256" key="4">
    <source>
        <dbReference type="ARBA" id="ARBA00022519"/>
    </source>
</evidence>
<evidence type="ECO:0000256" key="5">
    <source>
        <dbReference type="ARBA" id="ARBA00022723"/>
    </source>
</evidence>
<organism evidence="11 12">
    <name type="scientific">Oceanospirillum multiglobuliferum</name>
    <dbReference type="NCBI Taxonomy" id="64969"/>
    <lineage>
        <taxon>Bacteria</taxon>
        <taxon>Pseudomonadati</taxon>
        <taxon>Pseudomonadota</taxon>
        <taxon>Gammaproteobacteria</taxon>
        <taxon>Oceanospirillales</taxon>
        <taxon>Oceanospirillaceae</taxon>
        <taxon>Oceanospirillum</taxon>
    </lineage>
</organism>
<dbReference type="EMBL" id="MTSM01000005">
    <property type="protein sequence ID" value="OPX56025.1"/>
    <property type="molecule type" value="Genomic_DNA"/>
</dbReference>
<evidence type="ECO:0000256" key="2">
    <source>
        <dbReference type="ARBA" id="ARBA00005289"/>
    </source>
</evidence>
<sequence>MSTSPDALSQLLPKVKQLAQNAGEAILEIYQQDDLGVSVKSDDSPLTLADLAAHRCIVAGLTQLTPEWPILSEESAEIDWAARQQWQTYWLVDPLDGTKEFVKRNGEFTVNIALIHQGQSILGVVYAPVLNRFYYAAQGVGAFEHNIGQTEKTLLLTPNVEPAIWRLVGSRSHAADRVAAFSEGFAQSELVPMGSSLKICLVAANQADLYPRFGPTSEWDTAAAQAVVECAGGLVLDDQLQPLRYNQKSSLLNPEFVVCQHIDSQWAERFSQLATHQS</sequence>
<dbReference type="AlphaFoldDB" id="A0A1T4KGH3"/>
<dbReference type="Gene3D" id="3.30.540.10">
    <property type="entry name" value="Fructose-1,6-Bisphosphatase, subunit A, domain 1"/>
    <property type="match status" value="1"/>
</dbReference>
<evidence type="ECO:0000256" key="7">
    <source>
        <dbReference type="ARBA" id="ARBA00022842"/>
    </source>
</evidence>
<comment type="cofactor">
    <cofactor evidence="9 10">
        <name>Mg(2+)</name>
        <dbReference type="ChEBI" id="CHEBI:18420"/>
    </cofactor>
</comment>
<evidence type="ECO:0000256" key="10">
    <source>
        <dbReference type="PIRSR" id="PIRSR600760-2"/>
    </source>
</evidence>
<feature type="binding site" evidence="10">
    <location>
        <position position="73"/>
    </location>
    <ligand>
        <name>Mg(2+)</name>
        <dbReference type="ChEBI" id="CHEBI:18420"/>
        <label>1</label>
        <note>catalytic</note>
    </ligand>
</feature>
<evidence type="ECO:0000256" key="3">
    <source>
        <dbReference type="ARBA" id="ARBA00022475"/>
    </source>
</evidence>